<feature type="binding site" evidence="2">
    <location>
        <begin position="103"/>
        <end position="106"/>
    </location>
    <ligand>
        <name>substrate</name>
    </ligand>
</feature>
<feature type="active site" description="Proton donor/acceptor" evidence="1">
    <location>
        <position position="103"/>
    </location>
</feature>
<dbReference type="GO" id="GO:0046390">
    <property type="term" value="P:ribose phosphate biosynthetic process"/>
    <property type="evidence" value="ECO:0007669"/>
    <property type="project" value="TreeGrafter"/>
</dbReference>
<dbReference type="InterPro" id="IPR013078">
    <property type="entry name" value="His_Pase_superF_clade-1"/>
</dbReference>
<keyword evidence="4" id="KW-1185">Reference proteome</keyword>
<dbReference type="GO" id="GO:0050278">
    <property type="term" value="F:sedoheptulose-bisphosphatase activity"/>
    <property type="evidence" value="ECO:0007669"/>
    <property type="project" value="TreeGrafter"/>
</dbReference>
<dbReference type="GeneID" id="19905364"/>
<dbReference type="Pfam" id="PF00300">
    <property type="entry name" value="His_Phos_1"/>
    <property type="match status" value="1"/>
</dbReference>
<dbReference type="InterPro" id="IPR050275">
    <property type="entry name" value="PGM_Phosphatase"/>
</dbReference>
<feature type="active site" description="Tele-phosphohistidine intermediate" evidence="1">
    <location>
        <position position="16"/>
    </location>
</feature>
<dbReference type="Gene3D" id="3.40.50.1240">
    <property type="entry name" value="Phosphoglycerate mutase-like"/>
    <property type="match status" value="1"/>
</dbReference>
<accession>R7Z3L9</accession>
<evidence type="ECO:0000256" key="2">
    <source>
        <dbReference type="PIRSR" id="PIRSR613078-2"/>
    </source>
</evidence>
<dbReference type="Proteomes" id="UP000016924">
    <property type="component" value="Unassembled WGS sequence"/>
</dbReference>
<proteinExistence type="predicted"/>
<dbReference type="PANTHER" id="PTHR48100:SF15">
    <property type="entry name" value="SEDOHEPTULOSE 1,7-BISPHOSPHATASE"/>
    <property type="match status" value="1"/>
</dbReference>
<dbReference type="AlphaFoldDB" id="R7Z3L9"/>
<dbReference type="SMART" id="SM00855">
    <property type="entry name" value="PGAM"/>
    <property type="match status" value="1"/>
</dbReference>
<reference evidence="4" key="1">
    <citation type="submission" date="2012-06" db="EMBL/GenBank/DDBJ databases">
        <title>The genome sequence of Coniosporium apollinis CBS 100218.</title>
        <authorList>
            <consortium name="The Broad Institute Genome Sequencing Platform"/>
            <person name="Cuomo C."/>
            <person name="Gorbushina A."/>
            <person name="Noack S."/>
            <person name="Walker B."/>
            <person name="Young S.K."/>
            <person name="Zeng Q."/>
            <person name="Gargeya S."/>
            <person name="Fitzgerald M."/>
            <person name="Haas B."/>
            <person name="Abouelleil A."/>
            <person name="Alvarado L."/>
            <person name="Arachchi H.M."/>
            <person name="Berlin A.M."/>
            <person name="Chapman S.B."/>
            <person name="Goldberg J."/>
            <person name="Griggs A."/>
            <person name="Gujja S."/>
            <person name="Hansen M."/>
            <person name="Howarth C."/>
            <person name="Imamovic A."/>
            <person name="Larimer J."/>
            <person name="McCowan C."/>
            <person name="Montmayeur A."/>
            <person name="Murphy C."/>
            <person name="Neiman D."/>
            <person name="Pearson M."/>
            <person name="Priest M."/>
            <person name="Roberts A."/>
            <person name="Saif S."/>
            <person name="Shea T."/>
            <person name="Sisk P."/>
            <person name="Sykes S."/>
            <person name="Wortman J."/>
            <person name="Nusbaum C."/>
            <person name="Birren B."/>
        </authorList>
    </citation>
    <scope>NUCLEOTIDE SEQUENCE [LARGE SCALE GENOMIC DNA]</scope>
    <source>
        <strain evidence="4">CBS 100218</strain>
    </source>
</reference>
<dbReference type="HOGENOM" id="CLU_033323_13_0_1"/>
<evidence type="ECO:0000256" key="1">
    <source>
        <dbReference type="PIRSR" id="PIRSR613078-1"/>
    </source>
</evidence>
<dbReference type="PANTHER" id="PTHR48100">
    <property type="entry name" value="BROAD-SPECIFICITY PHOSPHATASE YOR283W-RELATED"/>
    <property type="match status" value="1"/>
</dbReference>
<feature type="binding site" evidence="2">
    <location>
        <position position="72"/>
    </location>
    <ligand>
        <name>substrate</name>
    </ligand>
</feature>
<gene>
    <name evidence="3" type="ORF">W97_08053</name>
</gene>
<dbReference type="CDD" id="cd07067">
    <property type="entry name" value="HP_PGM_like"/>
    <property type="match status" value="1"/>
</dbReference>
<evidence type="ECO:0000313" key="3">
    <source>
        <dbReference type="EMBL" id="EON68795.1"/>
    </source>
</evidence>
<dbReference type="OrthoDB" id="4818801at2759"/>
<protein>
    <submittedName>
        <fullName evidence="3">Phosphoglycerate mutase</fullName>
    </submittedName>
</protein>
<evidence type="ECO:0000313" key="4">
    <source>
        <dbReference type="Proteomes" id="UP000016924"/>
    </source>
</evidence>
<dbReference type="SUPFAM" id="SSF53254">
    <property type="entry name" value="Phosphoglycerate mutase-like"/>
    <property type="match status" value="1"/>
</dbReference>
<feature type="binding site" evidence="2">
    <location>
        <begin position="28"/>
        <end position="29"/>
    </location>
    <ligand>
        <name>substrate</name>
    </ligand>
</feature>
<organism evidence="3 4">
    <name type="scientific">Coniosporium apollinis (strain CBS 100218)</name>
    <name type="common">Rock-inhabiting black yeast</name>
    <dbReference type="NCBI Taxonomy" id="1168221"/>
    <lineage>
        <taxon>Eukaryota</taxon>
        <taxon>Fungi</taxon>
        <taxon>Dikarya</taxon>
        <taxon>Ascomycota</taxon>
        <taxon>Pezizomycotina</taxon>
        <taxon>Dothideomycetes</taxon>
        <taxon>Dothideomycetes incertae sedis</taxon>
        <taxon>Coniosporium</taxon>
    </lineage>
</organism>
<dbReference type="STRING" id="1168221.R7Z3L9"/>
<dbReference type="OMA" id="GWLIWRD"/>
<dbReference type="InterPro" id="IPR029033">
    <property type="entry name" value="His_PPase_superfam"/>
</dbReference>
<dbReference type="eggNOG" id="KOG0235">
    <property type="taxonomic scope" value="Eukaryota"/>
</dbReference>
<sequence length="233" mass="26213">MSDKDAGTPRVFLFRHGITEWTINGRYTGKTELSLTEKGKQQVIGTGRMIVGPGKLIDPSKLARVFVSPRVRAKQTFELAFGENDRYDLDGEGNLTETEELAEWDYGAYEGLVTREIRALRKEHGLDGEREWDIWRDGCEDGESPEQVTARLDALISEIHAIQGPNMHGEKVCDVVLVAHGHILRAFVKRWLRYPMEFPLSMMLEPGGVGVLSYQHHNVEEPAVLVGIGFPIQ</sequence>
<dbReference type="RefSeq" id="XP_007784112.1">
    <property type="nucleotide sequence ID" value="XM_007785922.1"/>
</dbReference>
<dbReference type="EMBL" id="JH767601">
    <property type="protein sequence ID" value="EON68795.1"/>
    <property type="molecule type" value="Genomic_DNA"/>
</dbReference>
<name>R7Z3L9_CONA1</name>